<dbReference type="AlphaFoldDB" id="A0AAV9EPN4"/>
<dbReference type="Pfam" id="PF12937">
    <property type="entry name" value="F-box-like"/>
    <property type="match status" value="1"/>
</dbReference>
<dbReference type="SUPFAM" id="SSF81383">
    <property type="entry name" value="F-box domain"/>
    <property type="match status" value="1"/>
</dbReference>
<dbReference type="PANTHER" id="PTHR31215">
    <property type="entry name" value="OS05G0510400 PROTEIN-RELATED"/>
    <property type="match status" value="1"/>
</dbReference>
<name>A0AAV9EPN4_ACOCL</name>
<keyword evidence="3" id="KW-1185">Reference proteome</keyword>
<dbReference type="InterPro" id="IPR044809">
    <property type="entry name" value="AUF1-like"/>
</dbReference>
<dbReference type="Proteomes" id="UP001180020">
    <property type="component" value="Unassembled WGS sequence"/>
</dbReference>
<sequence>MEDLPPPLLSEILSRRSDSTDLGRCRLVSRTLRSRTQTVRSVRFLCLPCPLPPLPRPLHAVLHRPLPNQPSIPPSRPTSRRGFSSRSFIGMEEPFRGGVEEEEVMGEDLYLTGVDFVGRVVAAVGGGLTSMEIVDFLMQSCWRRSLALAVVAEHCDKLLNLEIKNAWLTVEGLKPLPNLTTLKIENIRLYEEDLKGINNCFPSLQKFICLKSLRVESSDLQNIIRLLDGSTVDNLWVESSVFGNPSIENMVSFNSVVSSFQEVNFMEFGPWIWLEMEHYFRYLGPSAGVCELKKLKRLTIHLMSKVKA</sequence>
<organism evidence="2 3">
    <name type="scientific">Acorus calamus</name>
    <name type="common">Sweet flag</name>
    <dbReference type="NCBI Taxonomy" id="4465"/>
    <lineage>
        <taxon>Eukaryota</taxon>
        <taxon>Viridiplantae</taxon>
        <taxon>Streptophyta</taxon>
        <taxon>Embryophyta</taxon>
        <taxon>Tracheophyta</taxon>
        <taxon>Spermatophyta</taxon>
        <taxon>Magnoliopsida</taxon>
        <taxon>Liliopsida</taxon>
        <taxon>Acoraceae</taxon>
        <taxon>Acorus</taxon>
    </lineage>
</organism>
<comment type="caution">
    <text evidence="2">The sequence shown here is derived from an EMBL/GenBank/DDBJ whole genome shotgun (WGS) entry which is preliminary data.</text>
</comment>
<evidence type="ECO:0000313" key="3">
    <source>
        <dbReference type="Proteomes" id="UP001180020"/>
    </source>
</evidence>
<gene>
    <name evidence="2" type="ORF">QJS10_CPA06g00921</name>
</gene>
<dbReference type="SUPFAM" id="SSF52047">
    <property type="entry name" value="RNI-like"/>
    <property type="match status" value="1"/>
</dbReference>
<accession>A0AAV9EPN4</accession>
<proteinExistence type="predicted"/>
<evidence type="ECO:0000259" key="1">
    <source>
        <dbReference type="Pfam" id="PF12937"/>
    </source>
</evidence>
<reference evidence="2" key="1">
    <citation type="journal article" date="2023" name="Nat. Commun.">
        <title>Diploid and tetraploid genomes of Acorus and the evolution of monocots.</title>
        <authorList>
            <person name="Ma L."/>
            <person name="Liu K.W."/>
            <person name="Li Z."/>
            <person name="Hsiao Y.Y."/>
            <person name="Qi Y."/>
            <person name="Fu T."/>
            <person name="Tang G.D."/>
            <person name="Zhang D."/>
            <person name="Sun W.H."/>
            <person name="Liu D.K."/>
            <person name="Li Y."/>
            <person name="Chen G.Z."/>
            <person name="Liu X.D."/>
            <person name="Liao X.Y."/>
            <person name="Jiang Y.T."/>
            <person name="Yu X."/>
            <person name="Hao Y."/>
            <person name="Huang J."/>
            <person name="Zhao X.W."/>
            <person name="Ke S."/>
            <person name="Chen Y.Y."/>
            <person name="Wu W.L."/>
            <person name="Hsu J.L."/>
            <person name="Lin Y.F."/>
            <person name="Huang M.D."/>
            <person name="Li C.Y."/>
            <person name="Huang L."/>
            <person name="Wang Z.W."/>
            <person name="Zhao X."/>
            <person name="Zhong W.Y."/>
            <person name="Peng D.H."/>
            <person name="Ahmad S."/>
            <person name="Lan S."/>
            <person name="Zhang J.S."/>
            <person name="Tsai W.C."/>
            <person name="Van de Peer Y."/>
            <person name="Liu Z.J."/>
        </authorList>
    </citation>
    <scope>NUCLEOTIDE SEQUENCE</scope>
    <source>
        <strain evidence="2">CP</strain>
    </source>
</reference>
<feature type="domain" description="F-box" evidence="1">
    <location>
        <begin position="1"/>
        <end position="36"/>
    </location>
</feature>
<protein>
    <submittedName>
        <fullName evidence="2">F-box/LRR-repeat protein</fullName>
    </submittedName>
</protein>
<dbReference type="InterPro" id="IPR036047">
    <property type="entry name" value="F-box-like_dom_sf"/>
</dbReference>
<reference evidence="2" key="2">
    <citation type="submission" date="2023-06" db="EMBL/GenBank/DDBJ databases">
        <authorList>
            <person name="Ma L."/>
            <person name="Liu K.-W."/>
            <person name="Li Z."/>
            <person name="Hsiao Y.-Y."/>
            <person name="Qi Y."/>
            <person name="Fu T."/>
            <person name="Tang G."/>
            <person name="Zhang D."/>
            <person name="Sun W.-H."/>
            <person name="Liu D.-K."/>
            <person name="Li Y."/>
            <person name="Chen G.-Z."/>
            <person name="Liu X.-D."/>
            <person name="Liao X.-Y."/>
            <person name="Jiang Y.-T."/>
            <person name="Yu X."/>
            <person name="Hao Y."/>
            <person name="Huang J."/>
            <person name="Zhao X.-W."/>
            <person name="Ke S."/>
            <person name="Chen Y.-Y."/>
            <person name="Wu W.-L."/>
            <person name="Hsu J.-L."/>
            <person name="Lin Y.-F."/>
            <person name="Huang M.-D."/>
            <person name="Li C.-Y."/>
            <person name="Huang L."/>
            <person name="Wang Z.-W."/>
            <person name="Zhao X."/>
            <person name="Zhong W.-Y."/>
            <person name="Peng D.-H."/>
            <person name="Ahmad S."/>
            <person name="Lan S."/>
            <person name="Zhang J.-S."/>
            <person name="Tsai W.-C."/>
            <person name="Van De Peer Y."/>
            <person name="Liu Z.-J."/>
        </authorList>
    </citation>
    <scope>NUCLEOTIDE SEQUENCE</scope>
    <source>
        <strain evidence="2">CP</strain>
        <tissue evidence="2">Leaves</tissue>
    </source>
</reference>
<evidence type="ECO:0000313" key="2">
    <source>
        <dbReference type="EMBL" id="KAK1314934.1"/>
    </source>
</evidence>
<dbReference type="InterPro" id="IPR001810">
    <property type="entry name" value="F-box_dom"/>
</dbReference>
<dbReference type="EMBL" id="JAUJYO010000006">
    <property type="protein sequence ID" value="KAK1314934.1"/>
    <property type="molecule type" value="Genomic_DNA"/>
</dbReference>